<feature type="transmembrane region" description="Helical" evidence="5">
    <location>
        <begin position="192"/>
        <end position="213"/>
    </location>
</feature>
<comment type="subcellular location">
    <subcellularLocation>
        <location evidence="1">Membrane</location>
        <topology evidence="1">Multi-pass membrane protein</topology>
    </subcellularLocation>
</comment>
<keyword evidence="8" id="KW-1185">Reference proteome</keyword>
<evidence type="ECO:0000256" key="2">
    <source>
        <dbReference type="ARBA" id="ARBA00022692"/>
    </source>
</evidence>
<dbReference type="AlphaFoldDB" id="A0A839SZN3"/>
<feature type="domain" description="Integral membrane bound transporter" evidence="6">
    <location>
        <begin position="210"/>
        <end position="329"/>
    </location>
</feature>
<feature type="transmembrane region" description="Helical" evidence="5">
    <location>
        <begin position="316"/>
        <end position="337"/>
    </location>
</feature>
<reference evidence="7 8" key="1">
    <citation type="submission" date="2020-08" db="EMBL/GenBank/DDBJ databases">
        <title>Genomic Encyclopedia of Type Strains, Phase III (KMG-III): the genomes of soil and plant-associated and newly described type strains.</title>
        <authorList>
            <person name="Whitman W."/>
        </authorList>
    </citation>
    <scope>NUCLEOTIDE SEQUENCE [LARGE SCALE GENOMIC DNA]</scope>
    <source>
        <strain evidence="7 8">CECT 4462</strain>
    </source>
</reference>
<keyword evidence="3 5" id="KW-1133">Transmembrane helix</keyword>
<evidence type="ECO:0000256" key="4">
    <source>
        <dbReference type="ARBA" id="ARBA00023136"/>
    </source>
</evidence>
<feature type="transmembrane region" description="Helical" evidence="5">
    <location>
        <begin position="16"/>
        <end position="35"/>
    </location>
</feature>
<keyword evidence="2 5" id="KW-0812">Transmembrane</keyword>
<dbReference type="Proteomes" id="UP000549250">
    <property type="component" value="Unassembled WGS sequence"/>
</dbReference>
<feature type="transmembrane region" description="Helical" evidence="5">
    <location>
        <begin position="90"/>
        <end position="107"/>
    </location>
</feature>
<gene>
    <name evidence="7" type="ORF">FHR87_000024</name>
</gene>
<evidence type="ECO:0000313" key="7">
    <source>
        <dbReference type="EMBL" id="MBB3101664.1"/>
    </source>
</evidence>
<sequence length="360" mass="39407">MQGLQNRLTQWFGRPAWAPAVIATIGCALPLLMGISTRHPGFFWATIGAFMASLAHPLQRLGMPGMLLMIGLGAVSIALGFWAANDALSSVALFACCGLLLAWLQRYGNETGKLGISLAICFCLGQSQYGLGNFDNPYAIAALFILGGLWVSLLGFGLRGVHGLRMWPEHPGIGRLGKILKRQALRTPPAHWWIYAMTCLLASMLGSLCLNLFPLHRGYWLTLPIFAGLHLSLQRSMLRILRTGLSMLALAFLLIFAGYNLANTPLLSMLILLPLILLCRAYQAQPYGFFAIQTSLCFLLLTESLAQDWDDPQSRLINVCIGAGISLLVTLTVHTFWRLYLRISASSKSPGKTGRMSADR</sequence>
<feature type="transmembrane region" description="Helical" evidence="5">
    <location>
        <begin position="138"/>
        <end position="158"/>
    </location>
</feature>
<dbReference type="GO" id="GO:0016020">
    <property type="term" value="C:membrane"/>
    <property type="evidence" value="ECO:0007669"/>
    <property type="project" value="UniProtKB-SubCell"/>
</dbReference>
<evidence type="ECO:0000259" key="6">
    <source>
        <dbReference type="Pfam" id="PF13515"/>
    </source>
</evidence>
<keyword evidence="4 5" id="KW-0472">Membrane</keyword>
<comment type="caution">
    <text evidence="7">The sequence shown here is derived from an EMBL/GenBank/DDBJ whole genome shotgun (WGS) entry which is preliminary data.</text>
</comment>
<evidence type="ECO:0000313" key="8">
    <source>
        <dbReference type="Proteomes" id="UP000549250"/>
    </source>
</evidence>
<accession>A0A839SZN3</accession>
<evidence type="ECO:0000256" key="5">
    <source>
        <dbReference type="SAM" id="Phobius"/>
    </source>
</evidence>
<evidence type="ECO:0000256" key="3">
    <source>
        <dbReference type="ARBA" id="ARBA00022989"/>
    </source>
</evidence>
<organism evidence="7 8">
    <name type="scientific">Azomonas macrocytogenes</name>
    <name type="common">Azotobacter macrocytogenes</name>
    <dbReference type="NCBI Taxonomy" id="69962"/>
    <lineage>
        <taxon>Bacteria</taxon>
        <taxon>Pseudomonadati</taxon>
        <taxon>Pseudomonadota</taxon>
        <taxon>Gammaproteobacteria</taxon>
        <taxon>Pseudomonadales</taxon>
        <taxon>Pseudomonadaceae</taxon>
        <taxon>Azomonas</taxon>
    </lineage>
</organism>
<dbReference type="InterPro" id="IPR049453">
    <property type="entry name" value="Memb_transporter_dom"/>
</dbReference>
<dbReference type="Pfam" id="PF13515">
    <property type="entry name" value="FUSC_2"/>
    <property type="match status" value="1"/>
</dbReference>
<dbReference type="RefSeq" id="WP_183164668.1">
    <property type="nucleotide sequence ID" value="NZ_JACHXI010000001.1"/>
</dbReference>
<protein>
    <recommendedName>
        <fullName evidence="6">Integral membrane bound transporter domain-containing protein</fullName>
    </recommendedName>
</protein>
<evidence type="ECO:0000256" key="1">
    <source>
        <dbReference type="ARBA" id="ARBA00004141"/>
    </source>
</evidence>
<feature type="transmembrane region" description="Helical" evidence="5">
    <location>
        <begin position="250"/>
        <end position="278"/>
    </location>
</feature>
<feature type="transmembrane region" description="Helical" evidence="5">
    <location>
        <begin position="65"/>
        <end position="84"/>
    </location>
</feature>
<dbReference type="EMBL" id="JACHXI010000001">
    <property type="protein sequence ID" value="MBB3101664.1"/>
    <property type="molecule type" value="Genomic_DNA"/>
</dbReference>
<name>A0A839SZN3_AZOMA</name>
<proteinExistence type="predicted"/>
<dbReference type="PROSITE" id="PS51257">
    <property type="entry name" value="PROKAR_LIPOPROTEIN"/>
    <property type="match status" value="1"/>
</dbReference>